<protein>
    <submittedName>
        <fullName evidence="2">DUF6232 family protein</fullName>
    </submittedName>
</protein>
<name>A0ABW4ACJ7_9ACTN</name>
<organism evidence="2 3">
    <name type="scientific">Actinoplanes sichuanensis</name>
    <dbReference type="NCBI Taxonomy" id="512349"/>
    <lineage>
        <taxon>Bacteria</taxon>
        <taxon>Bacillati</taxon>
        <taxon>Actinomycetota</taxon>
        <taxon>Actinomycetes</taxon>
        <taxon>Micromonosporales</taxon>
        <taxon>Micromonosporaceae</taxon>
        <taxon>Actinoplanes</taxon>
    </lineage>
</organism>
<sequence>MAVKPEIWVIVYYRGPGIVVTSHYIETGEARHRIRDLRAIRRAEAAERYAHLLALGLGVVEVGASAGLAVAYASPLVVVAGLVAAAATATALILGERRGSRWATLEATSGNRRVVLYRSRSSREFQRVRRAVIRAVEADRDPRP</sequence>
<dbReference type="Pfam" id="PF19744">
    <property type="entry name" value="DUF6232"/>
    <property type="match status" value="1"/>
</dbReference>
<dbReference type="InterPro" id="IPR045629">
    <property type="entry name" value="DUF6232"/>
</dbReference>
<gene>
    <name evidence="2" type="ORF">ACFQ5G_20825</name>
</gene>
<reference evidence="3" key="1">
    <citation type="journal article" date="2019" name="Int. J. Syst. Evol. Microbiol.">
        <title>The Global Catalogue of Microorganisms (GCM) 10K type strain sequencing project: providing services to taxonomists for standard genome sequencing and annotation.</title>
        <authorList>
            <consortium name="The Broad Institute Genomics Platform"/>
            <consortium name="The Broad Institute Genome Sequencing Center for Infectious Disease"/>
            <person name="Wu L."/>
            <person name="Ma J."/>
        </authorList>
    </citation>
    <scope>NUCLEOTIDE SEQUENCE [LARGE SCALE GENOMIC DNA]</scope>
    <source>
        <strain evidence="3">CCM 7526</strain>
    </source>
</reference>
<evidence type="ECO:0000256" key="1">
    <source>
        <dbReference type="SAM" id="Phobius"/>
    </source>
</evidence>
<evidence type="ECO:0000313" key="2">
    <source>
        <dbReference type="EMBL" id="MFD1367802.1"/>
    </source>
</evidence>
<evidence type="ECO:0000313" key="3">
    <source>
        <dbReference type="Proteomes" id="UP001597183"/>
    </source>
</evidence>
<dbReference type="Proteomes" id="UP001597183">
    <property type="component" value="Unassembled WGS sequence"/>
</dbReference>
<feature type="transmembrane region" description="Helical" evidence="1">
    <location>
        <begin position="76"/>
        <end position="95"/>
    </location>
</feature>
<dbReference type="EMBL" id="JBHTMK010000031">
    <property type="protein sequence ID" value="MFD1367802.1"/>
    <property type="molecule type" value="Genomic_DNA"/>
</dbReference>
<keyword evidence="1" id="KW-0812">Transmembrane</keyword>
<proteinExistence type="predicted"/>
<keyword evidence="1" id="KW-0472">Membrane</keyword>
<feature type="transmembrane region" description="Helical" evidence="1">
    <location>
        <begin position="49"/>
        <end position="70"/>
    </location>
</feature>
<comment type="caution">
    <text evidence="2">The sequence shown here is derived from an EMBL/GenBank/DDBJ whole genome shotgun (WGS) entry which is preliminary data.</text>
</comment>
<keyword evidence="1" id="KW-1133">Transmembrane helix</keyword>
<accession>A0ABW4ACJ7</accession>
<keyword evidence="3" id="KW-1185">Reference proteome</keyword>
<dbReference type="RefSeq" id="WP_317787217.1">
    <property type="nucleotide sequence ID" value="NZ_AP028461.1"/>
</dbReference>